<dbReference type="EMBL" id="FNNO01000002">
    <property type="protein sequence ID" value="SDW38858.1"/>
    <property type="molecule type" value="Genomic_DNA"/>
</dbReference>
<keyword evidence="4" id="KW-1185">Reference proteome</keyword>
<evidence type="ECO:0000256" key="1">
    <source>
        <dbReference type="SAM" id="SignalP"/>
    </source>
</evidence>
<proteinExistence type="predicted"/>
<feature type="chain" id="PRO_5036469461" description="3-keto-alpha-glucoside-1,2-lyase/3-keto-2-hydroxy-glucal hydratase domain-containing protein" evidence="1">
    <location>
        <begin position="45"/>
        <end position="475"/>
    </location>
</feature>
<feature type="domain" description="3-keto-alpha-glucoside-1,2-lyase/3-keto-2-hydroxy-glucal hydratase" evidence="2">
    <location>
        <begin position="48"/>
        <end position="234"/>
    </location>
</feature>
<dbReference type="AlphaFoldDB" id="A0A8X8IDV2"/>
<name>A0A8X8IDV2_9BACT</name>
<evidence type="ECO:0000313" key="3">
    <source>
        <dbReference type="EMBL" id="SDW38858.1"/>
    </source>
</evidence>
<evidence type="ECO:0000313" key="4">
    <source>
        <dbReference type="Proteomes" id="UP000198711"/>
    </source>
</evidence>
<feature type="signal peptide" evidence="1">
    <location>
        <begin position="1"/>
        <end position="44"/>
    </location>
</feature>
<dbReference type="GO" id="GO:0016787">
    <property type="term" value="F:hydrolase activity"/>
    <property type="evidence" value="ECO:0007669"/>
    <property type="project" value="InterPro"/>
</dbReference>
<dbReference type="Pfam" id="PF06439">
    <property type="entry name" value="3keto-disac_hyd"/>
    <property type="match status" value="2"/>
</dbReference>
<evidence type="ECO:0000259" key="2">
    <source>
        <dbReference type="Pfam" id="PF06439"/>
    </source>
</evidence>
<dbReference type="InterPro" id="IPR010496">
    <property type="entry name" value="AL/BT2_dom"/>
</dbReference>
<reference evidence="3 4" key="1">
    <citation type="submission" date="2016-10" db="EMBL/GenBank/DDBJ databases">
        <authorList>
            <person name="Varghese N."/>
            <person name="Submissions S."/>
        </authorList>
    </citation>
    <scope>NUCLEOTIDE SEQUENCE [LARGE SCALE GENOMIC DNA]</scope>
    <source>
        <strain evidence="3 4">DSM 25353</strain>
    </source>
</reference>
<dbReference type="Proteomes" id="UP000198711">
    <property type="component" value="Unassembled WGS sequence"/>
</dbReference>
<organism evidence="3 4">
    <name type="scientific">Hydrobacter penzbergensis</name>
    <dbReference type="NCBI Taxonomy" id="1235997"/>
    <lineage>
        <taxon>Bacteria</taxon>
        <taxon>Pseudomonadati</taxon>
        <taxon>Bacteroidota</taxon>
        <taxon>Chitinophagia</taxon>
        <taxon>Chitinophagales</taxon>
        <taxon>Chitinophagaceae</taxon>
        <taxon>Hydrobacter</taxon>
    </lineage>
</organism>
<comment type="caution">
    <text evidence="3">The sequence shown here is derived from an EMBL/GenBank/DDBJ whole genome shotgun (WGS) entry which is preliminary data.</text>
</comment>
<keyword evidence="1" id="KW-0732">Signal</keyword>
<dbReference type="Gene3D" id="2.60.120.560">
    <property type="entry name" value="Exo-inulinase, domain 1"/>
    <property type="match status" value="2"/>
</dbReference>
<gene>
    <name evidence="3" type="ORF">SAMN05444410_102183</name>
</gene>
<accession>A0A8X8IDV2</accession>
<sequence length="475" mass="53588">MNSESGRMLFHTITANLSGQIFDAIMKKRLLLACAIALSASAFAQSPQWQSLFNGKDLKGWRPLNGHAKFEAVNGEIVGTTVSGEPNSFLATEKDYGDFILEFEFKLDSVMNSGVQFRSESKPEYNNGRVHGYQFEIDPSPRAWTAGIYDEARRDWLYPLDYNPAAKAAFKLGKWNKCRIECIGNSMRTFINGMAAASLVDDMTPKGFIALQVHAIGKQEKAGKQIRWRNIRIQTRNLKPTPYDNTFVVNLLPNTLSEQEKKNHVVLLFDGKTTNGWRGAYKDKFPEKGWEVKDGTLNVLGSNGKESTNGGDIITTKEYSAFVLQFEFKITEGANSGVKYFVTEKENNTGSAIGLEYQILDDAKHPDAKMGTDGNRTLASLYDLIPSIKEPRARRKVGEWNRGMVIVYPDGRVEHYLNGWKMLDYKRGTQYFYALVARSKYAHWPNFGMAPEGHILLQDHGNDVSFRSIKIQELK</sequence>
<feature type="domain" description="3-keto-alpha-glucoside-1,2-lyase/3-keto-2-hydroxy-glucal hydratase" evidence="2">
    <location>
        <begin position="267"/>
        <end position="472"/>
    </location>
</feature>
<protein>
    <recommendedName>
        <fullName evidence="2">3-keto-alpha-glucoside-1,2-lyase/3-keto-2-hydroxy-glucal hydratase domain-containing protein</fullName>
    </recommendedName>
</protein>